<dbReference type="AlphaFoldDB" id="A0A6C0HYC1"/>
<reference evidence="1" key="1">
    <citation type="journal article" date="2020" name="Nature">
        <title>Giant virus diversity and host interactions through global metagenomics.</title>
        <authorList>
            <person name="Schulz F."/>
            <person name="Roux S."/>
            <person name="Paez-Espino D."/>
            <person name="Jungbluth S."/>
            <person name="Walsh D.A."/>
            <person name="Denef V.J."/>
            <person name="McMahon K.D."/>
            <person name="Konstantinidis K.T."/>
            <person name="Eloe-Fadrosh E.A."/>
            <person name="Kyrpides N.C."/>
            <person name="Woyke T."/>
        </authorList>
    </citation>
    <scope>NUCLEOTIDE SEQUENCE</scope>
    <source>
        <strain evidence="1">GVMAG-M-3300023184-182</strain>
    </source>
</reference>
<proteinExistence type="predicted"/>
<accession>A0A6C0HYC1</accession>
<sequence>MSMSMHALTSRKVSNKDTQIHNRFSQFTKPIGETGDVNINGNLSVSGTIYSSKYLPGQIVNVSILSNTDLNQLSPSQTVNVSSTKTIFTYSYTPKIANSYIIIEYQTINYSGGSANDEIYAYLYSYDSIDNRIGTTYQKWMNGAGGGTRSGTLFPIVGRYTNTDTNSKTIRVDINNNGSNDQLTVNGDNSTWLKITEIGR</sequence>
<protein>
    <submittedName>
        <fullName evidence="1">Uncharacterized protein</fullName>
    </submittedName>
</protein>
<name>A0A6C0HYC1_9ZZZZ</name>
<evidence type="ECO:0000313" key="1">
    <source>
        <dbReference type="EMBL" id="QHT85771.1"/>
    </source>
</evidence>
<dbReference type="EMBL" id="MN740044">
    <property type="protein sequence ID" value="QHT85771.1"/>
    <property type="molecule type" value="Genomic_DNA"/>
</dbReference>
<organism evidence="1">
    <name type="scientific">viral metagenome</name>
    <dbReference type="NCBI Taxonomy" id="1070528"/>
    <lineage>
        <taxon>unclassified sequences</taxon>
        <taxon>metagenomes</taxon>
        <taxon>organismal metagenomes</taxon>
    </lineage>
</organism>